<dbReference type="Proteomes" id="UP000010087">
    <property type="component" value="Chromosome 1"/>
</dbReference>
<organism evidence="2 3">
    <name type="scientific">Burkholderia pseudomallei (strain 1026b)</name>
    <dbReference type="NCBI Taxonomy" id="884204"/>
    <lineage>
        <taxon>Bacteria</taxon>
        <taxon>Pseudomonadati</taxon>
        <taxon>Pseudomonadota</taxon>
        <taxon>Betaproteobacteria</taxon>
        <taxon>Burkholderiales</taxon>
        <taxon>Burkholderiaceae</taxon>
        <taxon>Burkholderia</taxon>
        <taxon>pseudomallei group</taxon>
    </lineage>
</organism>
<evidence type="ECO:0000256" key="1">
    <source>
        <dbReference type="SAM" id="MobiDB-lite"/>
    </source>
</evidence>
<name>A0A0H3HN91_BURP2</name>
<protein>
    <submittedName>
        <fullName evidence="2">Uncharacterized protein</fullName>
    </submittedName>
</protein>
<reference evidence="2 3" key="1">
    <citation type="journal article" date="2012" name="PLoS ONE">
        <title>Evolution of Burkholderia pseudomallei in recurrent melioidosis.</title>
        <authorList>
            <person name="Hayden H.S."/>
            <person name="Lim R."/>
            <person name="Brittnacher M.J."/>
            <person name="Sims E.H."/>
            <person name="Ramage E.R."/>
            <person name="Fong C."/>
            <person name="Wu Z."/>
            <person name="Crist E."/>
            <person name="Chang J."/>
            <person name="Zhou Y."/>
            <person name="Radey M."/>
            <person name="Rohmer L."/>
            <person name="Haugen E."/>
            <person name="Gillett W."/>
            <person name="Wuthiekanun V."/>
            <person name="Peacock S.J."/>
            <person name="Kaul R."/>
            <person name="Miller S.I."/>
            <person name="Manoil C."/>
            <person name="Jacobs M.A."/>
        </authorList>
    </citation>
    <scope>NUCLEOTIDE SEQUENCE [LARGE SCALE GENOMIC DNA]</scope>
    <source>
        <strain evidence="2 3">1026b</strain>
    </source>
</reference>
<dbReference type="KEGG" id="bpz:BP1026B_I2810"/>
<gene>
    <name evidence="2" type="ordered locus">BP1026B_I2810</name>
</gene>
<feature type="region of interest" description="Disordered" evidence="1">
    <location>
        <begin position="1"/>
        <end position="30"/>
    </location>
</feature>
<accession>A0A0H3HN91</accession>
<evidence type="ECO:0000313" key="2">
    <source>
        <dbReference type="EMBL" id="AFI67397.1"/>
    </source>
</evidence>
<dbReference type="EMBL" id="CP002833">
    <property type="protein sequence ID" value="AFI67397.1"/>
    <property type="molecule type" value="Genomic_DNA"/>
</dbReference>
<proteinExistence type="predicted"/>
<sequence>MNGTRHSPLARAAVALAPASRKAARKTRPARRIARTIRVVRRAVLRSLYGQRRRTF</sequence>
<dbReference type="AlphaFoldDB" id="A0A0H3HN91"/>
<evidence type="ECO:0000313" key="3">
    <source>
        <dbReference type="Proteomes" id="UP000010087"/>
    </source>
</evidence>
<feature type="compositionally biased region" description="Low complexity" evidence="1">
    <location>
        <begin position="7"/>
        <end position="21"/>
    </location>
</feature>